<gene>
    <name evidence="3" type="ORF">IOE58_13975</name>
</gene>
<keyword evidence="2" id="KW-1133">Transmembrane helix</keyword>
<feature type="region of interest" description="Disordered" evidence="1">
    <location>
        <begin position="263"/>
        <end position="321"/>
    </location>
</feature>
<evidence type="ECO:0000313" key="3">
    <source>
        <dbReference type="EMBL" id="MBE9405228.1"/>
    </source>
</evidence>
<evidence type="ECO:0000256" key="2">
    <source>
        <dbReference type="SAM" id="Phobius"/>
    </source>
</evidence>
<accession>A0ABR9W512</accession>
<organism evidence="3 4">
    <name type="scientific">Brachybacterium epidermidis</name>
    <dbReference type="NCBI Taxonomy" id="2781983"/>
    <lineage>
        <taxon>Bacteria</taxon>
        <taxon>Bacillati</taxon>
        <taxon>Actinomycetota</taxon>
        <taxon>Actinomycetes</taxon>
        <taxon>Micrococcales</taxon>
        <taxon>Dermabacteraceae</taxon>
        <taxon>Brachybacterium</taxon>
    </lineage>
</organism>
<feature type="transmembrane region" description="Helical" evidence="2">
    <location>
        <begin position="85"/>
        <end position="105"/>
    </location>
</feature>
<protein>
    <submittedName>
        <fullName evidence="3">Uncharacterized protein</fullName>
    </submittedName>
</protein>
<dbReference type="RefSeq" id="WP_193866958.1">
    <property type="nucleotide sequence ID" value="NZ_JADEYR010000027.1"/>
</dbReference>
<proteinExistence type="predicted"/>
<sequence>MRELVRADLLPDERATADAAVMTAWLSPAQRARYAPSLRAVDDPDAFVERLADERRVVLMEGTDPVPGELEDAARAEREARQTPLRVLEGVLLVGALACFVGIVLLSMRADVQGLTSTPEGVPELAAALVSTVAASAVIGAVATRRRDRAMLSWAVNRPGQLGRGIPLRSGLQVQSAGPSLARSLGAASLFALGILAAVAGAAVLLITLVLRSEQDYTTLGLTLLVGGVVAFLLSVLLFRWYARRLERIVRRARAVQWFGPGPNSLEGPSAGREESLPAVRTGSMEPDSTRTTPARTTGAVTPNEDASEEPMDWRDELRER</sequence>
<feature type="transmembrane region" description="Helical" evidence="2">
    <location>
        <begin position="190"/>
        <end position="211"/>
    </location>
</feature>
<comment type="caution">
    <text evidence="3">The sequence shown here is derived from an EMBL/GenBank/DDBJ whole genome shotgun (WGS) entry which is preliminary data.</text>
</comment>
<feature type="transmembrane region" description="Helical" evidence="2">
    <location>
        <begin position="217"/>
        <end position="242"/>
    </location>
</feature>
<feature type="compositionally biased region" description="Basic and acidic residues" evidence="1">
    <location>
        <begin position="312"/>
        <end position="321"/>
    </location>
</feature>
<dbReference type="EMBL" id="JADEYR010000027">
    <property type="protein sequence ID" value="MBE9405228.1"/>
    <property type="molecule type" value="Genomic_DNA"/>
</dbReference>
<feature type="transmembrane region" description="Helical" evidence="2">
    <location>
        <begin position="125"/>
        <end position="144"/>
    </location>
</feature>
<feature type="compositionally biased region" description="Polar residues" evidence="1">
    <location>
        <begin position="290"/>
        <end position="301"/>
    </location>
</feature>
<reference evidence="3 4" key="1">
    <citation type="submission" date="2020-10" db="EMBL/GenBank/DDBJ databases">
        <title>Draft genome and description of Brachybacterium epidermidis sp nov.</title>
        <authorList>
            <person name="Boxberger M."/>
            <person name="La Scola B."/>
        </authorList>
    </citation>
    <scope>NUCLEOTIDE SEQUENCE [LARGE SCALE GENOMIC DNA]</scope>
    <source>
        <strain evidence="3 4">Marseille-Q2903</strain>
    </source>
</reference>
<keyword evidence="2" id="KW-0812">Transmembrane</keyword>
<evidence type="ECO:0000313" key="4">
    <source>
        <dbReference type="Proteomes" id="UP000644727"/>
    </source>
</evidence>
<keyword evidence="2" id="KW-0472">Membrane</keyword>
<keyword evidence="4" id="KW-1185">Reference proteome</keyword>
<evidence type="ECO:0000256" key="1">
    <source>
        <dbReference type="SAM" id="MobiDB-lite"/>
    </source>
</evidence>
<dbReference type="Proteomes" id="UP000644727">
    <property type="component" value="Unassembled WGS sequence"/>
</dbReference>
<name>A0ABR9W512_9MICO</name>